<evidence type="ECO:0000256" key="2">
    <source>
        <dbReference type="ARBA" id="ARBA00022559"/>
    </source>
</evidence>
<keyword evidence="5" id="KW-0560">Oxidoreductase</keyword>
<dbReference type="PROSITE" id="PS51257">
    <property type="entry name" value="PROKAR_LIPOPROTEIN"/>
    <property type="match status" value="1"/>
</dbReference>
<keyword evidence="4" id="KW-0479">Metal-binding</keyword>
<dbReference type="GO" id="GO:0004601">
    <property type="term" value="F:peroxidase activity"/>
    <property type="evidence" value="ECO:0007669"/>
    <property type="project" value="UniProtKB-KW"/>
</dbReference>
<dbReference type="GO" id="GO:0046872">
    <property type="term" value="F:metal ion binding"/>
    <property type="evidence" value="ECO:0007669"/>
    <property type="project" value="UniProtKB-KW"/>
</dbReference>
<name>A0A8K1FQ10_PYTOL</name>
<keyword evidence="6" id="KW-0408">Iron</keyword>
<dbReference type="Gene3D" id="1.10.489.10">
    <property type="entry name" value="Chloroperoxidase-like"/>
    <property type="match status" value="1"/>
</dbReference>
<dbReference type="EMBL" id="SPLM01000004">
    <property type="protein sequence ID" value="TMW67457.1"/>
    <property type="molecule type" value="Genomic_DNA"/>
</dbReference>
<evidence type="ECO:0000256" key="7">
    <source>
        <dbReference type="ARBA" id="ARBA00025795"/>
    </source>
</evidence>
<evidence type="ECO:0000256" key="3">
    <source>
        <dbReference type="ARBA" id="ARBA00022617"/>
    </source>
</evidence>
<comment type="similarity">
    <text evidence="7">Belongs to the chloroperoxidase family.</text>
</comment>
<dbReference type="AlphaFoldDB" id="A0A8K1FQ10"/>
<feature type="domain" description="Heme haloperoxidase family profile" evidence="8">
    <location>
        <begin position="55"/>
        <end position="270"/>
    </location>
</feature>
<protein>
    <recommendedName>
        <fullName evidence="8">Heme haloperoxidase family profile domain-containing protein</fullName>
    </recommendedName>
</protein>
<evidence type="ECO:0000313" key="10">
    <source>
        <dbReference type="Proteomes" id="UP000794436"/>
    </source>
</evidence>
<accession>A0A8K1FQ10</accession>
<comment type="caution">
    <text evidence="9">The sequence shown here is derived from an EMBL/GenBank/DDBJ whole genome shotgun (WGS) entry which is preliminary data.</text>
</comment>
<dbReference type="PANTHER" id="PTHR33577:SF9">
    <property type="entry name" value="PEROXIDASE STCC"/>
    <property type="match status" value="1"/>
</dbReference>
<dbReference type="InterPro" id="IPR000028">
    <property type="entry name" value="Chloroperoxidase"/>
</dbReference>
<sequence length="286" mass="31948">MRTLSTRALRVQFLIGFMTLVVSCLLQPLAVAMTPRFRLMTPQTVLRLESLERDADHSYFRPSGDAVSGFPTNNAAAYHRSPCPCLNSLANHGYLPRDGKNLTPALIKKAIIDVFHLDESLAETLSSKLPPTLTLADLSEHNFIEHDASMVHDDVFFGHDPSQVNSTLVDTLLARADPKAQRITKKVIAHFRRDRENECAKTDPKYDFGLKRQAAAYAEAAAFLLAMGDYHEESISVDHARSFLLDEKIPDNWERSPVPITTSKALYVAAQIKAMSLYPWTMASAY</sequence>
<evidence type="ECO:0000256" key="4">
    <source>
        <dbReference type="ARBA" id="ARBA00022723"/>
    </source>
</evidence>
<keyword evidence="3" id="KW-0349">Heme</keyword>
<dbReference type="InterPro" id="IPR036851">
    <property type="entry name" value="Chloroperoxidase-like_sf"/>
</dbReference>
<keyword evidence="2" id="KW-0575">Peroxidase</keyword>
<dbReference type="Pfam" id="PF01328">
    <property type="entry name" value="Peroxidase_2"/>
    <property type="match status" value="1"/>
</dbReference>
<evidence type="ECO:0000259" key="8">
    <source>
        <dbReference type="PROSITE" id="PS51405"/>
    </source>
</evidence>
<dbReference type="OrthoDB" id="407298at2759"/>
<dbReference type="SUPFAM" id="SSF47571">
    <property type="entry name" value="Cloroperoxidase"/>
    <property type="match status" value="1"/>
</dbReference>
<dbReference type="PROSITE" id="PS51405">
    <property type="entry name" value="HEME_HALOPEROXIDASE"/>
    <property type="match status" value="1"/>
</dbReference>
<evidence type="ECO:0000256" key="5">
    <source>
        <dbReference type="ARBA" id="ARBA00023002"/>
    </source>
</evidence>
<proteinExistence type="inferred from homology"/>
<keyword evidence="10" id="KW-1185">Reference proteome</keyword>
<dbReference type="Proteomes" id="UP000794436">
    <property type="component" value="Unassembled WGS sequence"/>
</dbReference>
<evidence type="ECO:0000313" key="9">
    <source>
        <dbReference type="EMBL" id="TMW67457.1"/>
    </source>
</evidence>
<reference evidence="9" key="1">
    <citation type="submission" date="2019-03" db="EMBL/GenBank/DDBJ databases">
        <title>Long read genome sequence of the mycoparasitic Pythium oligandrum ATCC 38472 isolated from sugarbeet rhizosphere.</title>
        <authorList>
            <person name="Gaulin E."/>
        </authorList>
    </citation>
    <scope>NUCLEOTIDE SEQUENCE</scope>
    <source>
        <strain evidence="9">ATCC 38472_TT</strain>
    </source>
</reference>
<evidence type="ECO:0000256" key="6">
    <source>
        <dbReference type="ARBA" id="ARBA00023004"/>
    </source>
</evidence>
<comment type="cofactor">
    <cofactor evidence="1">
        <name>heme b</name>
        <dbReference type="ChEBI" id="CHEBI:60344"/>
    </cofactor>
</comment>
<organism evidence="9 10">
    <name type="scientific">Pythium oligandrum</name>
    <name type="common">Mycoparasitic fungus</name>
    <dbReference type="NCBI Taxonomy" id="41045"/>
    <lineage>
        <taxon>Eukaryota</taxon>
        <taxon>Sar</taxon>
        <taxon>Stramenopiles</taxon>
        <taxon>Oomycota</taxon>
        <taxon>Peronosporomycetes</taxon>
        <taxon>Pythiales</taxon>
        <taxon>Pythiaceae</taxon>
        <taxon>Pythium</taxon>
    </lineage>
</organism>
<dbReference type="PANTHER" id="PTHR33577">
    <property type="entry name" value="STERIGMATOCYSTIN BIOSYNTHESIS PEROXIDASE STCC-RELATED"/>
    <property type="match status" value="1"/>
</dbReference>
<gene>
    <name evidence="9" type="ORF">Poli38472_011077</name>
</gene>
<evidence type="ECO:0000256" key="1">
    <source>
        <dbReference type="ARBA" id="ARBA00001970"/>
    </source>
</evidence>